<proteinExistence type="predicted"/>
<reference evidence="1" key="1">
    <citation type="submission" date="2021-12" db="EMBL/GenBank/DDBJ databases">
        <authorList>
            <person name="King R."/>
        </authorList>
    </citation>
    <scope>NUCLEOTIDE SEQUENCE</scope>
</reference>
<keyword evidence="2" id="KW-1185">Reference proteome</keyword>
<dbReference type="OrthoDB" id="7594656at2759"/>
<dbReference type="AlphaFoldDB" id="A0A9P0BCG5"/>
<evidence type="ECO:0000313" key="2">
    <source>
        <dbReference type="Proteomes" id="UP001154078"/>
    </source>
</evidence>
<dbReference type="EMBL" id="OV121138">
    <property type="protein sequence ID" value="CAH0560446.1"/>
    <property type="molecule type" value="Genomic_DNA"/>
</dbReference>
<evidence type="ECO:0000313" key="1">
    <source>
        <dbReference type="EMBL" id="CAH0560446.1"/>
    </source>
</evidence>
<dbReference type="Proteomes" id="UP001154078">
    <property type="component" value="Chromosome 7"/>
</dbReference>
<protein>
    <submittedName>
        <fullName evidence="1">Uncharacterized protein</fullName>
    </submittedName>
</protein>
<sequence>MAEEIEQVRNLAAISAGQELMPKYTEMILKTTRRGVEGMENMERLIDWKDIREPFWTEEEASIPSGDSKSFEELSLGFNDISSNITSISEEEDETEGLEIIHEVEDIPISTGDYEFDEDFYGEEDQITEEEILIDDEEISIATDESSCENSWIKVDLYQVPKLPIQMKRIQKDVKIKVLKNDHKIRFK</sequence>
<accession>A0A9P0BCG5</accession>
<organism evidence="1 2">
    <name type="scientific">Brassicogethes aeneus</name>
    <name type="common">Rape pollen beetle</name>
    <name type="synonym">Meligethes aeneus</name>
    <dbReference type="NCBI Taxonomy" id="1431903"/>
    <lineage>
        <taxon>Eukaryota</taxon>
        <taxon>Metazoa</taxon>
        <taxon>Ecdysozoa</taxon>
        <taxon>Arthropoda</taxon>
        <taxon>Hexapoda</taxon>
        <taxon>Insecta</taxon>
        <taxon>Pterygota</taxon>
        <taxon>Neoptera</taxon>
        <taxon>Endopterygota</taxon>
        <taxon>Coleoptera</taxon>
        <taxon>Polyphaga</taxon>
        <taxon>Cucujiformia</taxon>
        <taxon>Nitidulidae</taxon>
        <taxon>Meligethinae</taxon>
        <taxon>Brassicogethes</taxon>
    </lineage>
</organism>
<name>A0A9P0BCG5_BRAAE</name>
<gene>
    <name evidence="1" type="ORF">MELIAE_LOCUS10196</name>
</gene>